<dbReference type="InterPro" id="IPR011096">
    <property type="entry name" value="FTP_domain"/>
</dbReference>
<keyword evidence="6" id="KW-0862">Zinc</keyword>
<dbReference type="InterPro" id="IPR036179">
    <property type="entry name" value="Ig-like_dom_sf"/>
</dbReference>
<dbReference type="Pfam" id="PF02868">
    <property type="entry name" value="Peptidase_M4_C"/>
    <property type="match status" value="1"/>
</dbReference>
<evidence type="ECO:0000259" key="9">
    <source>
        <dbReference type="PROSITE" id="PS50835"/>
    </source>
</evidence>
<dbReference type="InterPro" id="IPR013856">
    <property type="entry name" value="Peptidase_M4_domain"/>
</dbReference>
<keyword evidence="3" id="KW-0479">Metal-binding</keyword>
<dbReference type="PROSITE" id="PS00018">
    <property type="entry name" value="EF_HAND_1"/>
    <property type="match status" value="2"/>
</dbReference>
<dbReference type="Pfam" id="PF01447">
    <property type="entry name" value="Peptidase_M4"/>
    <property type="match status" value="1"/>
</dbReference>
<dbReference type="InterPro" id="IPR018247">
    <property type="entry name" value="EF_Hand_1_Ca_BS"/>
</dbReference>
<evidence type="ECO:0000256" key="5">
    <source>
        <dbReference type="ARBA" id="ARBA00022801"/>
    </source>
</evidence>
<dbReference type="Pfam" id="PF17957">
    <property type="entry name" value="Big_7"/>
    <property type="match status" value="1"/>
</dbReference>
<dbReference type="InterPro" id="IPR036439">
    <property type="entry name" value="Dockerin_dom_sf"/>
</dbReference>
<dbReference type="PANTHER" id="PTHR33794">
    <property type="entry name" value="BACILLOLYSIN"/>
    <property type="match status" value="1"/>
</dbReference>
<name>A0ABN6V087_9BACT</name>
<feature type="signal peptide" evidence="8">
    <location>
        <begin position="1"/>
        <end position="28"/>
    </location>
</feature>
<dbReference type="SMART" id="SM00409">
    <property type="entry name" value="IG"/>
    <property type="match status" value="4"/>
</dbReference>
<dbReference type="InterPro" id="IPR007110">
    <property type="entry name" value="Ig-like_dom"/>
</dbReference>
<feature type="chain" id="PRO_5045708123" description="Zn-dependent metalloprotease" evidence="8">
    <location>
        <begin position="29"/>
        <end position="1523"/>
    </location>
</feature>
<dbReference type="SUPFAM" id="SSF55486">
    <property type="entry name" value="Metalloproteases ('zincins'), catalytic domain"/>
    <property type="match status" value="1"/>
</dbReference>
<feature type="domain" description="Ig-like" evidence="9">
    <location>
        <begin position="1298"/>
        <end position="1378"/>
    </location>
</feature>
<dbReference type="CDD" id="cd09597">
    <property type="entry name" value="M4_TLP"/>
    <property type="match status" value="1"/>
</dbReference>
<evidence type="ECO:0000256" key="2">
    <source>
        <dbReference type="ARBA" id="ARBA00022670"/>
    </source>
</evidence>
<gene>
    <name evidence="11" type="ORF">GETHOR_24020</name>
</gene>
<dbReference type="InterPro" id="IPR050728">
    <property type="entry name" value="Zinc_Metalloprotease_M4"/>
</dbReference>
<evidence type="ECO:0000256" key="4">
    <source>
        <dbReference type="ARBA" id="ARBA00022729"/>
    </source>
</evidence>
<proteinExistence type="inferred from homology"/>
<dbReference type="CDD" id="cd00096">
    <property type="entry name" value="Ig"/>
    <property type="match status" value="1"/>
</dbReference>
<evidence type="ECO:0008006" key="13">
    <source>
        <dbReference type="Google" id="ProtNLM"/>
    </source>
</evidence>
<evidence type="ECO:0000256" key="3">
    <source>
        <dbReference type="ARBA" id="ARBA00022723"/>
    </source>
</evidence>
<accession>A0ABN6V087</accession>
<feature type="domain" description="Ig-like" evidence="9">
    <location>
        <begin position="1121"/>
        <end position="1200"/>
    </location>
</feature>
<dbReference type="Gene3D" id="3.10.170.10">
    <property type="match status" value="1"/>
</dbReference>
<dbReference type="InterPro" id="IPR001570">
    <property type="entry name" value="Peptidase_M4_C_domain"/>
</dbReference>
<sequence length="1523" mass="159694">MRLKFRPAPSRLAPLALLGLTLAGSAWGTVPRDSSERRILSIQQDRDESTHTRFLRTHQGLRVWGGDGIIHTRTKGGDYLITDPTPGEILLNTSPSLTASEALWIVSADLNATGPFAKEPKVELVILPQVERFHRTTGLPVRAGDPLNAVEIVEKPTGYRLAYFVEAAFSNSQAGAVSAGYLVDAHGGSILRKWNALESALGTGNSQYNGTVALSTAAGGPGFELRDLGRAGNATLDLGHSWDMASAGNLYADADNVWGDGLQYALGAPTNSTNGQTAAVDAHFGTQVTWDFYQQVLGRNGIDGKGTPTRARVHFGNQYDNAFWWDECFCLTFGDGNKFLTLTALDVVGHEFSHGVTSTTANLVYMGESGSLNEATSDILGTMVEFYARGAGGTGAVLPDTGGNWTIGEQMKTPAFDHPLRYMYKPSLDGLSPDAWSTSLLNLDVHYGSGPMNRCFYFLAQGASSDSASTAFSSYLPAGMTGIGNDRATRIWYRALATYLTSSSNYLHARMAALRSAIDLYGAGSLEHQAVRNAFAAINVGYASGLGDDLTPPTVSGSVSGSTGMIVLGVHAQDNTGVGNLAFYVDQQRIETGNGGGQTDVTLNLPFDSQKIPKGSHVLTVVATDSVGNTTRSAEVPFSTSNAFYELLLQGGFEYGSVWDGGIDKHNMAWVDPQGIITGDWPGTAYLGRWCAAFCGLGDANTQSIHQTISIPAEAQSAILTFWLQVFSQERDGLVRDTFQVQVRSAAGELIETLATYSNLDRSLIPIAIPAQKDYFQRSLDLSAYRGKTIQLWFEGKEDAAHPTPSFPHGAETPVAAKAPLALSWPAKERPQAMASIERAAGGAYTSGVGLTEFLLDNVSLRIGEVVDAEPPAVNARGVPGIFGTLSLTADVSDNLAIARVDFVIDGQVVGTAAHGPHAILFDSRILSDGPHTLSVNAYDLAGNKGTSPAISFQTDNTFSQLLNNPSFDFGESGWTFANWGILFLSSIYDPQVVTMVANGGGTSPSLATLSQRVTIPAEAYSAKLKFSYGMQSLSNPPDDALKVQVWGLDGSLKETLASFAPPGTDSFYGNAEVDLKGYRGQEVVVALVVNSLYLPPSGGIKGLVINLDRVDLIVQTALPPTIRTQPLSQSASVGAPGTFSVDVSGTSPLTYQWRKDGSDMPGATSRTLTLAAVREVDAGSYDVRVSNGLGAVTSSAALLTVTPAPLVAPTITAQPQSQSVTTGTPLTLGVSATGSAPLTYQWRKDGSDIAGATSPVFTIASAQTTDAGNYQVRVANGAGSVLSSVAAVTVTATMVAPAITTQPQSQSVKTGALITLSVSATGSDPLTYQWRKDGSDIAGATSSVLTIASAQTTDAGNYQVRVANGAGSVLSSVAAVTVNATLVAPAITAQPQSQSAAPGSAVTFSVTASGSTPLSYQWRKNDTDISGATAPSYTFTTNQADHGARLSVRVTNGAGSAISDYATLTLSPKSRDLNGDGIVNVLDLAFLMRAYAPGVPAATSPMDLNGDGFVDDVDLALLIAAL</sequence>
<feature type="domain" description="Ig-like" evidence="9">
    <location>
        <begin position="1210"/>
        <end position="1290"/>
    </location>
</feature>
<dbReference type="Gene3D" id="1.10.390.10">
    <property type="entry name" value="Neutral Protease Domain 2"/>
    <property type="match status" value="1"/>
</dbReference>
<feature type="domain" description="Ig-like" evidence="9">
    <location>
        <begin position="1386"/>
        <end position="1466"/>
    </location>
</feature>
<organism evidence="11 12">
    <name type="scientific">Geothrix oryzae</name>
    <dbReference type="NCBI Taxonomy" id="2927975"/>
    <lineage>
        <taxon>Bacteria</taxon>
        <taxon>Pseudomonadati</taxon>
        <taxon>Acidobacteriota</taxon>
        <taxon>Holophagae</taxon>
        <taxon>Holophagales</taxon>
        <taxon>Holophagaceae</taxon>
        <taxon>Geothrix</taxon>
    </lineage>
</organism>
<dbReference type="PROSITE" id="PS50835">
    <property type="entry name" value="IG_LIKE"/>
    <property type="match status" value="4"/>
</dbReference>
<dbReference type="InterPro" id="IPR023612">
    <property type="entry name" value="Peptidase_M4"/>
</dbReference>
<dbReference type="SUPFAM" id="SSF63446">
    <property type="entry name" value="Type I dockerin domain"/>
    <property type="match status" value="1"/>
</dbReference>
<dbReference type="PANTHER" id="PTHR33794:SF1">
    <property type="entry name" value="BACILLOLYSIN"/>
    <property type="match status" value="1"/>
</dbReference>
<dbReference type="InterPro" id="IPR027268">
    <property type="entry name" value="Peptidase_M4/M1_CTD_sf"/>
</dbReference>
<dbReference type="Gene3D" id="1.10.1330.10">
    <property type="entry name" value="Dockerin domain"/>
    <property type="match status" value="1"/>
</dbReference>
<dbReference type="PRINTS" id="PR00730">
    <property type="entry name" value="THERMOLYSIN"/>
</dbReference>
<evidence type="ECO:0000259" key="10">
    <source>
        <dbReference type="PROSITE" id="PS51766"/>
    </source>
</evidence>
<reference evidence="12" key="1">
    <citation type="journal article" date="2023" name="Int. J. Syst. Evol. Microbiol.">
        <title>Mesoterricola silvestris gen. nov., sp. nov., Mesoterricola sediminis sp. nov., Geothrix oryzae sp. nov., Geothrix edaphica sp. nov., Geothrix rubra sp. nov., and Geothrix limicola sp. nov., six novel members of Acidobacteriota isolated from soils.</title>
        <authorList>
            <person name="Itoh H."/>
            <person name="Sugisawa Y."/>
            <person name="Mise K."/>
            <person name="Xu Z."/>
            <person name="Kuniyasu M."/>
            <person name="Ushijima N."/>
            <person name="Kawano K."/>
            <person name="Kobayashi E."/>
            <person name="Shiratori Y."/>
            <person name="Masuda Y."/>
            <person name="Senoo K."/>
        </authorList>
    </citation>
    <scope>NUCLEOTIDE SEQUENCE [LARGE SCALE GENOMIC DNA]</scope>
    <source>
        <strain evidence="12">Red222</strain>
    </source>
</reference>
<dbReference type="RefSeq" id="WP_286354020.1">
    <property type="nucleotide sequence ID" value="NZ_AP027079.1"/>
</dbReference>
<keyword evidence="2" id="KW-0645">Protease</keyword>
<dbReference type="InterPro" id="IPR013783">
    <property type="entry name" value="Ig-like_fold"/>
</dbReference>
<dbReference type="Proteomes" id="UP001242010">
    <property type="component" value="Chromosome"/>
</dbReference>
<evidence type="ECO:0000256" key="8">
    <source>
        <dbReference type="SAM" id="SignalP"/>
    </source>
</evidence>
<dbReference type="Gene3D" id="2.60.40.10">
    <property type="entry name" value="Immunoglobulins"/>
    <property type="match status" value="6"/>
</dbReference>
<keyword evidence="12" id="KW-1185">Reference proteome</keyword>
<dbReference type="SMART" id="SM00408">
    <property type="entry name" value="IGc2"/>
    <property type="match status" value="3"/>
</dbReference>
<dbReference type="PROSITE" id="PS51766">
    <property type="entry name" value="DOCKERIN"/>
    <property type="match status" value="1"/>
</dbReference>
<evidence type="ECO:0000313" key="12">
    <source>
        <dbReference type="Proteomes" id="UP001242010"/>
    </source>
</evidence>
<evidence type="ECO:0000256" key="7">
    <source>
        <dbReference type="ARBA" id="ARBA00023049"/>
    </source>
</evidence>
<dbReference type="CDD" id="cd14254">
    <property type="entry name" value="Dockerin_II"/>
    <property type="match status" value="1"/>
</dbReference>
<keyword evidence="7" id="KW-0482">Metalloprotease</keyword>
<dbReference type="InterPro" id="IPR003598">
    <property type="entry name" value="Ig_sub2"/>
</dbReference>
<dbReference type="EMBL" id="AP027079">
    <property type="protein sequence ID" value="BDU70301.1"/>
    <property type="molecule type" value="Genomic_DNA"/>
</dbReference>
<dbReference type="SUPFAM" id="SSF48726">
    <property type="entry name" value="Immunoglobulin"/>
    <property type="match status" value="4"/>
</dbReference>
<dbReference type="Pfam" id="PF13927">
    <property type="entry name" value="Ig_3"/>
    <property type="match status" value="3"/>
</dbReference>
<feature type="domain" description="Dockerin" evidence="10">
    <location>
        <begin position="1467"/>
        <end position="1523"/>
    </location>
</feature>
<dbReference type="InterPro" id="IPR002105">
    <property type="entry name" value="Dockerin_1_rpt"/>
</dbReference>
<keyword evidence="4 8" id="KW-0732">Signal</keyword>
<dbReference type="InterPro" id="IPR003599">
    <property type="entry name" value="Ig_sub"/>
</dbReference>
<keyword evidence="5" id="KW-0378">Hydrolase</keyword>
<evidence type="ECO:0000256" key="6">
    <source>
        <dbReference type="ARBA" id="ARBA00022833"/>
    </source>
</evidence>
<comment type="similarity">
    <text evidence="1">Belongs to the peptidase M4 family.</text>
</comment>
<protein>
    <recommendedName>
        <fullName evidence="13">Zn-dependent metalloprotease</fullName>
    </recommendedName>
</protein>
<dbReference type="Pfam" id="PF00404">
    <property type="entry name" value="Dockerin_1"/>
    <property type="match status" value="1"/>
</dbReference>
<dbReference type="InterPro" id="IPR016134">
    <property type="entry name" value="Dockerin_dom"/>
</dbReference>
<evidence type="ECO:0000313" key="11">
    <source>
        <dbReference type="EMBL" id="BDU70301.1"/>
    </source>
</evidence>
<dbReference type="Pfam" id="PF07504">
    <property type="entry name" value="FTP"/>
    <property type="match status" value="1"/>
</dbReference>
<evidence type="ECO:0000256" key="1">
    <source>
        <dbReference type="ARBA" id="ARBA00009388"/>
    </source>
</evidence>